<feature type="compositionally biased region" description="Polar residues" evidence="1">
    <location>
        <begin position="114"/>
        <end position="123"/>
    </location>
</feature>
<gene>
    <name evidence="2" type="ORF">AGOR_G00111890</name>
</gene>
<reference evidence="2" key="1">
    <citation type="submission" date="2021-01" db="EMBL/GenBank/DDBJ databases">
        <authorList>
            <person name="Zahm M."/>
            <person name="Roques C."/>
            <person name="Cabau C."/>
            <person name="Klopp C."/>
            <person name="Donnadieu C."/>
            <person name="Jouanno E."/>
            <person name="Lampietro C."/>
            <person name="Louis A."/>
            <person name="Herpin A."/>
            <person name="Echchiki A."/>
            <person name="Berthelot C."/>
            <person name="Parey E."/>
            <person name="Roest-Crollius H."/>
            <person name="Braasch I."/>
            <person name="Postlethwait J."/>
            <person name="Bobe J."/>
            <person name="Montfort J."/>
            <person name="Bouchez O."/>
            <person name="Begum T."/>
            <person name="Mejri S."/>
            <person name="Adams A."/>
            <person name="Chen W.-J."/>
            <person name="Guiguen Y."/>
        </authorList>
    </citation>
    <scope>NUCLEOTIDE SEQUENCE</scope>
    <source>
        <tissue evidence="2">Blood</tissue>
    </source>
</reference>
<proteinExistence type="predicted"/>
<feature type="region of interest" description="Disordered" evidence="1">
    <location>
        <begin position="186"/>
        <end position="214"/>
    </location>
</feature>
<accession>A0A8T3DNY1</accession>
<dbReference type="EMBL" id="JAERUA010000009">
    <property type="protein sequence ID" value="KAI1895935.1"/>
    <property type="molecule type" value="Genomic_DNA"/>
</dbReference>
<organism evidence="2 3">
    <name type="scientific">Albula goreensis</name>
    <dbReference type="NCBI Taxonomy" id="1534307"/>
    <lineage>
        <taxon>Eukaryota</taxon>
        <taxon>Metazoa</taxon>
        <taxon>Chordata</taxon>
        <taxon>Craniata</taxon>
        <taxon>Vertebrata</taxon>
        <taxon>Euteleostomi</taxon>
        <taxon>Actinopterygii</taxon>
        <taxon>Neopterygii</taxon>
        <taxon>Teleostei</taxon>
        <taxon>Albuliformes</taxon>
        <taxon>Albulidae</taxon>
        <taxon>Albula</taxon>
    </lineage>
</organism>
<dbReference type="AlphaFoldDB" id="A0A8T3DNY1"/>
<name>A0A8T3DNY1_9TELE</name>
<feature type="compositionally biased region" description="Polar residues" evidence="1">
    <location>
        <begin position="194"/>
        <end position="214"/>
    </location>
</feature>
<evidence type="ECO:0000313" key="2">
    <source>
        <dbReference type="EMBL" id="KAI1895935.1"/>
    </source>
</evidence>
<dbReference type="Proteomes" id="UP000829720">
    <property type="component" value="Unassembled WGS sequence"/>
</dbReference>
<evidence type="ECO:0000313" key="3">
    <source>
        <dbReference type="Proteomes" id="UP000829720"/>
    </source>
</evidence>
<keyword evidence="3" id="KW-1185">Reference proteome</keyword>
<evidence type="ECO:0000256" key="1">
    <source>
        <dbReference type="SAM" id="MobiDB-lite"/>
    </source>
</evidence>
<sequence length="214" mass="23310">MFICLPHIFPSGSVPASHALSHRSSVAYPLAQCRVLPVLVLPLELLPPRHSRLSVRPAHRLRPCREAKAELLPVSATHHTMDASITSSEMQETLRKNQEKDGAGAVSVKEPSEPQRSTMTDVHSSLPDAKKQELGTELPSRRMSLTAFPKAVEMGHGAPRIPSARPLLLEPLCPQRTQLQQLQNLSLAKATKCPPSSTENGPLTQTEPNPGQSQ</sequence>
<protein>
    <submittedName>
        <fullName evidence="2">Uncharacterized protein</fullName>
    </submittedName>
</protein>
<feature type="compositionally biased region" description="Basic and acidic residues" evidence="1">
    <location>
        <begin position="92"/>
        <end position="102"/>
    </location>
</feature>
<feature type="region of interest" description="Disordered" evidence="1">
    <location>
        <begin position="86"/>
        <end position="141"/>
    </location>
</feature>
<comment type="caution">
    <text evidence="2">The sequence shown here is derived from an EMBL/GenBank/DDBJ whole genome shotgun (WGS) entry which is preliminary data.</text>
</comment>